<proteinExistence type="predicted"/>
<sequence>MTPTPAHKYEDSLLTGLAIAERIASEWGSGHYQSVAEVTSIVHRQCPDMPRSAIFWLAYHTINKSNQLTVLQ</sequence>
<evidence type="ECO:0000313" key="2">
    <source>
        <dbReference type="Proteomes" id="UP000275394"/>
    </source>
</evidence>
<comment type="caution">
    <text evidence="1">The sequence shown here is derived from an EMBL/GenBank/DDBJ whole genome shotgun (WGS) entry which is preliminary data.</text>
</comment>
<gene>
    <name evidence="1" type="ORF">EDC56_3191</name>
</gene>
<accession>A0A3N2DGT7</accession>
<protein>
    <submittedName>
        <fullName evidence="1">Uncharacterized protein</fullName>
    </submittedName>
</protein>
<dbReference type="EMBL" id="RKHR01000006">
    <property type="protein sequence ID" value="ROR98951.1"/>
    <property type="molecule type" value="Genomic_DNA"/>
</dbReference>
<dbReference type="RefSeq" id="WP_123713519.1">
    <property type="nucleotide sequence ID" value="NZ_RKHR01000006.1"/>
</dbReference>
<organism evidence="1 2">
    <name type="scientific">Sinobacterium caligoides</name>
    <dbReference type="NCBI Taxonomy" id="933926"/>
    <lineage>
        <taxon>Bacteria</taxon>
        <taxon>Pseudomonadati</taxon>
        <taxon>Pseudomonadota</taxon>
        <taxon>Gammaproteobacteria</taxon>
        <taxon>Cellvibrionales</taxon>
        <taxon>Spongiibacteraceae</taxon>
        <taxon>Sinobacterium</taxon>
    </lineage>
</organism>
<dbReference type="Proteomes" id="UP000275394">
    <property type="component" value="Unassembled WGS sequence"/>
</dbReference>
<keyword evidence="2" id="KW-1185">Reference proteome</keyword>
<dbReference type="AlphaFoldDB" id="A0A3N2DGT7"/>
<evidence type="ECO:0000313" key="1">
    <source>
        <dbReference type="EMBL" id="ROR98951.1"/>
    </source>
</evidence>
<reference evidence="1 2" key="1">
    <citation type="submission" date="2018-11" db="EMBL/GenBank/DDBJ databases">
        <title>Genomic Encyclopedia of Type Strains, Phase IV (KMG-IV): sequencing the most valuable type-strain genomes for metagenomic binning, comparative biology and taxonomic classification.</title>
        <authorList>
            <person name="Goeker M."/>
        </authorList>
    </citation>
    <scope>NUCLEOTIDE SEQUENCE [LARGE SCALE GENOMIC DNA]</scope>
    <source>
        <strain evidence="1 2">DSM 100316</strain>
    </source>
</reference>
<name>A0A3N2DGT7_9GAMM</name>